<comment type="subcellular location">
    <subcellularLocation>
        <location evidence="1">Periplasm</location>
    </subcellularLocation>
</comment>
<dbReference type="InterPro" id="IPR001188">
    <property type="entry name" value="Sperm_putr-bd"/>
</dbReference>
<dbReference type="Proteomes" id="UP000325315">
    <property type="component" value="Unassembled WGS sequence"/>
</dbReference>
<reference evidence="6" key="1">
    <citation type="journal article" date="2019" name="Plant Biotechnol. J.">
        <title>Genome sequencing of the Australian wild diploid species Gossypium australe highlights disease resistance and delayed gland morphogenesis.</title>
        <authorList>
            <person name="Cai Y."/>
            <person name="Cai X."/>
            <person name="Wang Q."/>
            <person name="Wang P."/>
            <person name="Zhang Y."/>
            <person name="Cai C."/>
            <person name="Xu Y."/>
            <person name="Wang K."/>
            <person name="Zhou Z."/>
            <person name="Wang C."/>
            <person name="Geng S."/>
            <person name="Li B."/>
            <person name="Dong Q."/>
            <person name="Hou Y."/>
            <person name="Wang H."/>
            <person name="Ai P."/>
            <person name="Liu Z."/>
            <person name="Yi F."/>
            <person name="Sun M."/>
            <person name="An G."/>
            <person name="Cheng J."/>
            <person name="Zhang Y."/>
            <person name="Shi Q."/>
            <person name="Xie Y."/>
            <person name="Shi X."/>
            <person name="Chang Y."/>
            <person name="Huang F."/>
            <person name="Chen Y."/>
            <person name="Hong S."/>
            <person name="Mi L."/>
            <person name="Sun Q."/>
            <person name="Zhang L."/>
            <person name="Zhou B."/>
            <person name="Peng R."/>
            <person name="Zhang X."/>
            <person name="Liu F."/>
        </authorList>
    </citation>
    <scope>NUCLEOTIDE SEQUENCE [LARGE SCALE GENOMIC DNA]</scope>
    <source>
        <strain evidence="6">cv. PA1801</strain>
    </source>
</reference>
<dbReference type="PRINTS" id="PR00909">
    <property type="entry name" value="SPERMDNBNDNG"/>
</dbReference>
<organism evidence="5 6">
    <name type="scientific">Gossypium australe</name>
    <dbReference type="NCBI Taxonomy" id="47621"/>
    <lineage>
        <taxon>Eukaryota</taxon>
        <taxon>Viridiplantae</taxon>
        <taxon>Streptophyta</taxon>
        <taxon>Embryophyta</taxon>
        <taxon>Tracheophyta</taxon>
        <taxon>Spermatophyta</taxon>
        <taxon>Magnoliopsida</taxon>
        <taxon>eudicotyledons</taxon>
        <taxon>Gunneridae</taxon>
        <taxon>Pentapetalae</taxon>
        <taxon>rosids</taxon>
        <taxon>malvids</taxon>
        <taxon>Malvales</taxon>
        <taxon>Malvaceae</taxon>
        <taxon>Malvoideae</taxon>
        <taxon>Gossypium</taxon>
    </lineage>
</organism>
<dbReference type="GO" id="GO:0019808">
    <property type="term" value="F:polyamine binding"/>
    <property type="evidence" value="ECO:0007669"/>
    <property type="project" value="InterPro"/>
</dbReference>
<evidence type="ECO:0000313" key="5">
    <source>
        <dbReference type="EMBL" id="KAA3469567.1"/>
    </source>
</evidence>
<name>A0A5B6VKL1_9ROSI</name>
<sequence>MALAASLSSSSCICFHTHLPYSNSNRYKTSSINLPLRLNLHDNAPNSNKNSLLLSISASTFLFVGLGLCICSSASALTPLPRHFQKVDSSSAATLQEEEDEKSDAAFEIWKSKSYALTVPLSMVALQGSIPPSWSKDFISSQSRRLKLQTKFRPTLEDIFTQLCLPFTQAKAKVNIGPASPAAADILTLGGSWLSLAIKKAVIEPITAAEHQDWFKDLSRKWKVYLRRNLNGDIDPQGQIWAAPYRWGTMVIAYKKTKFQKKNLPPMQDWADLWRPELAGRISMVNSPREVVGAVLKYMGASYNTTDIDLQVAGGRNAVLQNLELLARQVSSSALFKLAYSLNRKMDFHVTLLWLLNWKFCFESYYKDISFGVLQVILFDSANYLRAFSVGDVWVAVGWSSDVLPVAKRMSNVAVVVPKSGASLWADLWAIPAASRLETNRIGGRVRGPSPLMHQWVEFCLQAASGLPFRQGITAGASPVALESGPVKLPEELTKGKPKLDSNLVAGVPPPEILERCEFLEPLSDATLSDYQWLIDNMPKSGPGFIDHVSSIFGTLRRLKLSWI</sequence>
<dbReference type="SUPFAM" id="SSF53850">
    <property type="entry name" value="Periplasmic binding protein-like II"/>
    <property type="match status" value="1"/>
</dbReference>
<dbReference type="Pfam" id="PF13416">
    <property type="entry name" value="SBP_bac_8"/>
    <property type="match status" value="1"/>
</dbReference>
<protein>
    <submittedName>
        <fullName evidence="5">Putrescine-binding periplasmic protein-related</fullName>
    </submittedName>
</protein>
<evidence type="ECO:0000256" key="3">
    <source>
        <dbReference type="ARBA" id="ARBA00022729"/>
    </source>
</evidence>
<dbReference type="GO" id="GO:0015846">
    <property type="term" value="P:polyamine transport"/>
    <property type="evidence" value="ECO:0007669"/>
    <property type="project" value="InterPro"/>
</dbReference>
<proteinExistence type="predicted"/>
<dbReference type="PANTHER" id="PTHR30222:SF17">
    <property type="entry name" value="SPERMIDINE_PUTRESCINE-BINDING PERIPLASMIC PROTEIN"/>
    <property type="match status" value="1"/>
</dbReference>
<dbReference type="InterPro" id="IPR006059">
    <property type="entry name" value="SBP"/>
</dbReference>
<dbReference type="PANTHER" id="PTHR30222">
    <property type="entry name" value="SPERMIDINE/PUTRESCINE-BINDING PERIPLASMIC PROTEIN"/>
    <property type="match status" value="1"/>
</dbReference>
<keyword evidence="4" id="KW-0574">Periplasm</keyword>
<accession>A0A5B6VKL1</accession>
<evidence type="ECO:0000313" key="6">
    <source>
        <dbReference type="Proteomes" id="UP000325315"/>
    </source>
</evidence>
<gene>
    <name evidence="5" type="ORF">EPI10_015341</name>
</gene>
<keyword evidence="3" id="KW-0732">Signal</keyword>
<dbReference type="Gene3D" id="3.40.190.10">
    <property type="entry name" value="Periplasmic binding protein-like II"/>
    <property type="match status" value="3"/>
</dbReference>
<dbReference type="EMBL" id="SMMG02000006">
    <property type="protein sequence ID" value="KAA3469567.1"/>
    <property type="molecule type" value="Genomic_DNA"/>
</dbReference>
<evidence type="ECO:0000256" key="4">
    <source>
        <dbReference type="ARBA" id="ARBA00022764"/>
    </source>
</evidence>
<dbReference type="OrthoDB" id="10266693at2759"/>
<evidence type="ECO:0000256" key="1">
    <source>
        <dbReference type="ARBA" id="ARBA00004418"/>
    </source>
</evidence>
<evidence type="ECO:0000256" key="2">
    <source>
        <dbReference type="ARBA" id="ARBA00022448"/>
    </source>
</evidence>
<dbReference type="CDD" id="cd13661">
    <property type="entry name" value="PBP2_PotD_PotF_like_1"/>
    <property type="match status" value="1"/>
</dbReference>
<keyword evidence="2" id="KW-0813">Transport</keyword>
<keyword evidence="6" id="KW-1185">Reference proteome</keyword>
<comment type="caution">
    <text evidence="5">The sequence shown here is derived from an EMBL/GenBank/DDBJ whole genome shotgun (WGS) entry which is preliminary data.</text>
</comment>
<dbReference type="AlphaFoldDB" id="A0A5B6VKL1"/>